<evidence type="ECO:0000313" key="2">
    <source>
        <dbReference type="EMBL" id="VVC28762.1"/>
    </source>
</evidence>
<accession>A0A5E4MBI0</accession>
<dbReference type="Proteomes" id="UP000325440">
    <property type="component" value="Unassembled WGS sequence"/>
</dbReference>
<protein>
    <submittedName>
        <fullName evidence="2">Uncharacterized protein</fullName>
    </submittedName>
</protein>
<feature type="compositionally biased region" description="Polar residues" evidence="1">
    <location>
        <begin position="23"/>
        <end position="37"/>
    </location>
</feature>
<evidence type="ECO:0000256" key="1">
    <source>
        <dbReference type="SAM" id="MobiDB-lite"/>
    </source>
</evidence>
<evidence type="ECO:0000313" key="3">
    <source>
        <dbReference type="Proteomes" id="UP000325440"/>
    </source>
</evidence>
<keyword evidence="3" id="KW-1185">Reference proteome</keyword>
<organism evidence="2 3">
    <name type="scientific">Cinara cedri</name>
    <dbReference type="NCBI Taxonomy" id="506608"/>
    <lineage>
        <taxon>Eukaryota</taxon>
        <taxon>Metazoa</taxon>
        <taxon>Ecdysozoa</taxon>
        <taxon>Arthropoda</taxon>
        <taxon>Hexapoda</taxon>
        <taxon>Insecta</taxon>
        <taxon>Pterygota</taxon>
        <taxon>Neoptera</taxon>
        <taxon>Paraneoptera</taxon>
        <taxon>Hemiptera</taxon>
        <taxon>Sternorrhyncha</taxon>
        <taxon>Aphidomorpha</taxon>
        <taxon>Aphidoidea</taxon>
        <taxon>Aphididae</taxon>
        <taxon>Lachninae</taxon>
        <taxon>Cinara</taxon>
    </lineage>
</organism>
<sequence length="115" mass="13058">MSSKPNFIDNETTESRRPETLAQHVSITDDYSNDRNQSNSISKIKRFNYSHTDEISVKSIKNCSDSYKAINGIVSSTIVKTETINVLLSINVKYMTVEDPYSERHENIPNLSLSL</sequence>
<dbReference type="EMBL" id="CABPRJ010000483">
    <property type="protein sequence ID" value="VVC28762.1"/>
    <property type="molecule type" value="Genomic_DNA"/>
</dbReference>
<proteinExistence type="predicted"/>
<dbReference type="AlphaFoldDB" id="A0A5E4MBI0"/>
<gene>
    <name evidence="2" type="ORF">CINCED_3A013550</name>
</gene>
<feature type="region of interest" description="Disordered" evidence="1">
    <location>
        <begin position="1"/>
        <end position="37"/>
    </location>
</feature>
<name>A0A5E4MBI0_9HEMI</name>
<reference evidence="2 3" key="1">
    <citation type="submission" date="2019-08" db="EMBL/GenBank/DDBJ databases">
        <authorList>
            <person name="Alioto T."/>
            <person name="Alioto T."/>
            <person name="Gomez Garrido J."/>
        </authorList>
    </citation>
    <scope>NUCLEOTIDE SEQUENCE [LARGE SCALE GENOMIC DNA]</scope>
</reference>